<feature type="transmembrane region" description="Helical" evidence="6">
    <location>
        <begin position="208"/>
        <end position="230"/>
    </location>
</feature>
<evidence type="ECO:0000256" key="2">
    <source>
        <dbReference type="ARBA" id="ARBA00022692"/>
    </source>
</evidence>
<feature type="transmembrane region" description="Helical" evidence="6">
    <location>
        <begin position="58"/>
        <end position="76"/>
    </location>
</feature>
<evidence type="ECO:0000256" key="4">
    <source>
        <dbReference type="ARBA" id="ARBA00023136"/>
    </source>
</evidence>
<dbReference type="PANTHER" id="PTHR42718">
    <property type="entry name" value="MAJOR FACILITATOR SUPERFAMILY MULTIDRUG TRANSPORTER MFSC"/>
    <property type="match status" value="1"/>
</dbReference>
<dbReference type="PROSITE" id="PS50850">
    <property type="entry name" value="MFS"/>
    <property type="match status" value="1"/>
</dbReference>
<dbReference type="STRING" id="1196353.SAMN05444921_115181"/>
<keyword evidence="4 6" id="KW-0472">Membrane</keyword>
<feature type="transmembrane region" description="Helical" evidence="6">
    <location>
        <begin position="117"/>
        <end position="138"/>
    </location>
</feature>
<evidence type="ECO:0000259" key="7">
    <source>
        <dbReference type="PROSITE" id="PS50850"/>
    </source>
</evidence>
<evidence type="ECO:0000256" key="6">
    <source>
        <dbReference type="SAM" id="Phobius"/>
    </source>
</evidence>
<dbReference type="GO" id="GO:0005886">
    <property type="term" value="C:plasma membrane"/>
    <property type="evidence" value="ECO:0007669"/>
    <property type="project" value="UniProtKB-SubCell"/>
</dbReference>
<dbReference type="GO" id="GO:0022857">
    <property type="term" value="F:transmembrane transporter activity"/>
    <property type="evidence" value="ECO:0007669"/>
    <property type="project" value="InterPro"/>
</dbReference>
<keyword evidence="2 6" id="KW-0812">Transmembrane</keyword>
<keyword evidence="9" id="KW-1185">Reference proteome</keyword>
<dbReference type="OrthoDB" id="4334754at2"/>
<accession>A0A1G9XB52</accession>
<comment type="subcellular location">
    <subcellularLocation>
        <location evidence="1">Cell membrane</location>
        <topology evidence="1">Multi-pass membrane protein</topology>
    </subcellularLocation>
</comment>
<organism evidence="8 9">
    <name type="scientific">Streptomyces wuyuanensis</name>
    <dbReference type="NCBI Taxonomy" id="1196353"/>
    <lineage>
        <taxon>Bacteria</taxon>
        <taxon>Bacillati</taxon>
        <taxon>Actinomycetota</taxon>
        <taxon>Actinomycetes</taxon>
        <taxon>Kitasatosporales</taxon>
        <taxon>Streptomycetaceae</taxon>
        <taxon>Streptomyces</taxon>
    </lineage>
</organism>
<dbReference type="GeneID" id="40831817"/>
<keyword evidence="3 6" id="KW-1133">Transmembrane helix</keyword>
<dbReference type="InterPro" id="IPR036259">
    <property type="entry name" value="MFS_trans_sf"/>
</dbReference>
<dbReference type="Gene3D" id="1.20.1250.20">
    <property type="entry name" value="MFS general substrate transporter like domains"/>
    <property type="match status" value="2"/>
</dbReference>
<proteinExistence type="predicted"/>
<feature type="transmembrane region" description="Helical" evidence="6">
    <location>
        <begin position="147"/>
        <end position="170"/>
    </location>
</feature>
<feature type="transmembrane region" description="Helical" evidence="6">
    <location>
        <begin position="88"/>
        <end position="111"/>
    </location>
</feature>
<keyword evidence="5" id="KW-0046">Antibiotic resistance</keyword>
<gene>
    <name evidence="8" type="ORF">SAMN05444921_115181</name>
</gene>
<dbReference type="EMBL" id="FNHI01000015">
    <property type="protein sequence ID" value="SDM94022.1"/>
    <property type="molecule type" value="Genomic_DNA"/>
</dbReference>
<name>A0A1G9XB52_9ACTN</name>
<dbReference type="RefSeq" id="WP_093657711.1">
    <property type="nucleotide sequence ID" value="NZ_FNHI01000015.1"/>
</dbReference>
<dbReference type="AlphaFoldDB" id="A0A1G9XB52"/>
<evidence type="ECO:0000313" key="8">
    <source>
        <dbReference type="EMBL" id="SDM94022.1"/>
    </source>
</evidence>
<feature type="transmembrane region" description="Helical" evidence="6">
    <location>
        <begin position="314"/>
        <end position="332"/>
    </location>
</feature>
<feature type="transmembrane region" description="Helical" evidence="6">
    <location>
        <begin position="414"/>
        <end position="434"/>
    </location>
</feature>
<feature type="transmembrane region" description="Helical" evidence="6">
    <location>
        <begin position="176"/>
        <end position="196"/>
    </location>
</feature>
<dbReference type="PANTHER" id="PTHR42718:SF42">
    <property type="entry name" value="EXPORT PROTEIN"/>
    <property type="match status" value="1"/>
</dbReference>
<dbReference type="Proteomes" id="UP000199063">
    <property type="component" value="Unassembled WGS sequence"/>
</dbReference>
<feature type="transmembrane region" description="Helical" evidence="6">
    <location>
        <begin position="373"/>
        <end position="393"/>
    </location>
</feature>
<protein>
    <submittedName>
        <fullName evidence="8">Major Facilitator Superfamily protein</fullName>
    </submittedName>
</protein>
<dbReference type="CDD" id="cd17321">
    <property type="entry name" value="MFS_MMR_MDR_like"/>
    <property type="match status" value="1"/>
</dbReference>
<feature type="transmembrane region" description="Helical" evidence="6">
    <location>
        <begin position="236"/>
        <end position="257"/>
    </location>
</feature>
<feature type="transmembrane region" description="Helical" evidence="6">
    <location>
        <begin position="21"/>
        <end position="46"/>
    </location>
</feature>
<dbReference type="SUPFAM" id="SSF103473">
    <property type="entry name" value="MFS general substrate transporter"/>
    <property type="match status" value="1"/>
</dbReference>
<dbReference type="InterPro" id="IPR020846">
    <property type="entry name" value="MFS_dom"/>
</dbReference>
<feature type="transmembrane region" description="Helical" evidence="6">
    <location>
        <begin position="446"/>
        <end position="469"/>
    </location>
</feature>
<reference evidence="9" key="1">
    <citation type="submission" date="2016-10" db="EMBL/GenBank/DDBJ databases">
        <authorList>
            <person name="Varghese N."/>
            <person name="Submissions S."/>
        </authorList>
    </citation>
    <scope>NUCLEOTIDE SEQUENCE [LARGE SCALE GENOMIC DNA]</scope>
    <source>
        <strain evidence="9">CGMCC 4.7042</strain>
    </source>
</reference>
<dbReference type="InterPro" id="IPR011701">
    <property type="entry name" value="MFS"/>
</dbReference>
<feature type="transmembrane region" description="Helical" evidence="6">
    <location>
        <begin position="344"/>
        <end position="361"/>
    </location>
</feature>
<feature type="transmembrane region" description="Helical" evidence="6">
    <location>
        <begin position="277"/>
        <end position="302"/>
    </location>
</feature>
<dbReference type="GO" id="GO:0046677">
    <property type="term" value="P:response to antibiotic"/>
    <property type="evidence" value="ECO:0007669"/>
    <property type="project" value="UniProtKB-KW"/>
</dbReference>
<evidence type="ECO:0000256" key="5">
    <source>
        <dbReference type="ARBA" id="ARBA00023251"/>
    </source>
</evidence>
<dbReference type="Pfam" id="PF07690">
    <property type="entry name" value="MFS_1"/>
    <property type="match status" value="1"/>
</dbReference>
<evidence type="ECO:0000313" key="9">
    <source>
        <dbReference type="Proteomes" id="UP000199063"/>
    </source>
</evidence>
<evidence type="ECO:0000256" key="1">
    <source>
        <dbReference type="ARBA" id="ARBA00004651"/>
    </source>
</evidence>
<evidence type="ECO:0000256" key="3">
    <source>
        <dbReference type="ARBA" id="ARBA00022989"/>
    </source>
</evidence>
<feature type="domain" description="Major facilitator superfamily (MFS) profile" evidence="7">
    <location>
        <begin position="22"/>
        <end position="474"/>
    </location>
</feature>
<sequence length="481" mass="48311">MTVARTGTSTGPGDRRRLQRLTLTSSITGAVVVAVDGSVLTVVQPVMQRELHASFTQVQWTSTGYLIAVASLLVFAGRLGDRFGHRRVFTAGALGFAVTSAGIGLAGSAGLVIGLRVLQGVFGALLQPATLGMLRAAYPPGRLAMPIALRTSAIGLAVAAGPLVGGALAVRLGWRSVFFLSVAPALAVGVLVLLVRTPEPERADDSRAGLGLPGACLFAVCLGSLVHALVGLPGTGWTASTTLTVLAATVAGAAFAACERRTASPLVPSAVLRSVPLVASLAVLVSASAALFGTLFLGTYLLQHVLGLDPFASALRMLPLAVVMVLGAPAAAPLQRRYGHRRTAVAGMALFVLGILLTSRLDGQSTPWASGPAFLVVGAGFCLVMVTATAVVVREAPLGAEGVSGGLQQTAMNIGPVLGVALVTMLMGAAAPGAGPGPVGGPAFTAAMGTALVVLAAVASLGALVATRLPGRTDGRGRRPM</sequence>